<dbReference type="InterPro" id="IPR001478">
    <property type="entry name" value="PDZ"/>
</dbReference>
<dbReference type="Pfam" id="PF13650">
    <property type="entry name" value="Asp_protease_2"/>
    <property type="match status" value="1"/>
</dbReference>
<dbReference type="GO" id="GO:0008233">
    <property type="term" value="F:peptidase activity"/>
    <property type="evidence" value="ECO:0007669"/>
    <property type="project" value="UniProtKB-KW"/>
</dbReference>
<dbReference type="AlphaFoldDB" id="A0A4R3YIS5"/>
<dbReference type="EMBL" id="SMCS01000008">
    <property type="protein sequence ID" value="TCV92090.1"/>
    <property type="molecule type" value="Genomic_DNA"/>
</dbReference>
<gene>
    <name evidence="3" type="ORF">EC912_10883</name>
</gene>
<protein>
    <submittedName>
        <fullName evidence="3">Aspartyl protease</fullName>
    </submittedName>
</protein>
<organism evidence="3 4">
    <name type="scientific">Luteibacter rhizovicinus</name>
    <dbReference type="NCBI Taxonomy" id="242606"/>
    <lineage>
        <taxon>Bacteria</taxon>
        <taxon>Pseudomonadati</taxon>
        <taxon>Pseudomonadota</taxon>
        <taxon>Gammaproteobacteria</taxon>
        <taxon>Lysobacterales</taxon>
        <taxon>Rhodanobacteraceae</taxon>
        <taxon>Luteibacter</taxon>
    </lineage>
</organism>
<sequence length="625" mass="66960">MTFRLQPLYLVFSMLVVSSVDAATTSTAIATLVQVRKAAGGDAWKSMTAFTVDGSLRSDGIDSVYKAAVDGSGNRYVATVQNPARSFADGRDEAGRWHVDVSGLVHPLDSREALPVGVSEAWLARFGWLDARDDATYVRLPDIVAAGKRYEQLKATPPGGREVTLWIDPATHRVDRAMWNASFLIFTRRYADYRTVKGAELPFRIATTPMTSSGTVDGDEVVQVESYAIPSPADLAKQLRRPDGVVRDVTMLHNASMAQTPMSLEGGAILVNASINGSRPMPFILDTGGHAILTDDAARKLGIKGAGQGVSTGSGPGSMTTSYARIDRLTMGDAVIHDQTFLVMPYPYPFYERGEGEPIAGILGLELFERFAVTFDYDHARLLLQPYDRGTAPPAGGGDALPLSFSFDMPLVDGAIDDRKGVFGIDTGNSGNLLVFPQWAGREGLAARYAAGYPASGGGVGGSFVSHVAHTRSMQLGKTRVDDVVAQLTPENAGATANPSEAGNIGQDVLARFIVHIDYRRGTMYLAPRAKAQVVHNGTAGLRVERREDAPDRFIVTWVVPGGPADQIGLKKDDAIVAVDGKSARAMGGWTLRDIINHRDAGTKVELTMADGAKRTLTLRDIAPL</sequence>
<dbReference type="Proteomes" id="UP000295645">
    <property type="component" value="Unassembled WGS sequence"/>
</dbReference>
<dbReference type="RefSeq" id="WP_165973653.1">
    <property type="nucleotide sequence ID" value="NZ_SMCS01000008.1"/>
</dbReference>
<evidence type="ECO:0000256" key="1">
    <source>
        <dbReference type="SAM" id="SignalP"/>
    </source>
</evidence>
<dbReference type="PROSITE" id="PS50106">
    <property type="entry name" value="PDZ"/>
    <property type="match status" value="1"/>
</dbReference>
<dbReference type="InterPro" id="IPR034122">
    <property type="entry name" value="Retropepsin-like_bacterial"/>
</dbReference>
<dbReference type="InterPro" id="IPR036034">
    <property type="entry name" value="PDZ_sf"/>
</dbReference>
<feature type="signal peptide" evidence="1">
    <location>
        <begin position="1"/>
        <end position="22"/>
    </location>
</feature>
<comment type="caution">
    <text evidence="3">The sequence shown here is derived from an EMBL/GenBank/DDBJ whole genome shotgun (WGS) entry which is preliminary data.</text>
</comment>
<dbReference type="SMART" id="SM00228">
    <property type="entry name" value="PDZ"/>
    <property type="match status" value="1"/>
</dbReference>
<keyword evidence="4" id="KW-1185">Reference proteome</keyword>
<evidence type="ECO:0000313" key="3">
    <source>
        <dbReference type="EMBL" id="TCV92090.1"/>
    </source>
</evidence>
<dbReference type="GO" id="GO:0006508">
    <property type="term" value="P:proteolysis"/>
    <property type="evidence" value="ECO:0007669"/>
    <property type="project" value="UniProtKB-KW"/>
</dbReference>
<evidence type="ECO:0000259" key="2">
    <source>
        <dbReference type="PROSITE" id="PS50106"/>
    </source>
</evidence>
<keyword evidence="1" id="KW-0732">Signal</keyword>
<keyword evidence="3" id="KW-0645">Protease</keyword>
<dbReference type="InterPro" id="IPR041489">
    <property type="entry name" value="PDZ_6"/>
</dbReference>
<keyword evidence="3" id="KW-0378">Hydrolase</keyword>
<reference evidence="3 4" key="1">
    <citation type="submission" date="2019-03" db="EMBL/GenBank/DDBJ databases">
        <title>Above-ground endophytic microbial communities from plants in different locations in the United States.</title>
        <authorList>
            <person name="Frank C."/>
        </authorList>
    </citation>
    <scope>NUCLEOTIDE SEQUENCE [LARGE SCALE GENOMIC DNA]</scope>
    <source>
        <strain evidence="3 4">LP_13_YM</strain>
    </source>
</reference>
<dbReference type="Gene3D" id="2.30.42.10">
    <property type="match status" value="1"/>
</dbReference>
<feature type="domain" description="PDZ" evidence="2">
    <location>
        <begin position="523"/>
        <end position="597"/>
    </location>
</feature>
<accession>A0A4R3YIS5</accession>
<dbReference type="SUPFAM" id="SSF50156">
    <property type="entry name" value="PDZ domain-like"/>
    <property type="match status" value="1"/>
</dbReference>
<dbReference type="Pfam" id="PF17820">
    <property type="entry name" value="PDZ_6"/>
    <property type="match status" value="1"/>
</dbReference>
<name>A0A4R3YIS5_9GAMM</name>
<dbReference type="Gene3D" id="2.40.70.10">
    <property type="entry name" value="Acid Proteases"/>
    <property type="match status" value="2"/>
</dbReference>
<proteinExistence type="predicted"/>
<dbReference type="CDD" id="cd05483">
    <property type="entry name" value="retropepsin_like_bacteria"/>
    <property type="match status" value="1"/>
</dbReference>
<dbReference type="InterPro" id="IPR021109">
    <property type="entry name" value="Peptidase_aspartic_dom_sf"/>
</dbReference>
<feature type="chain" id="PRO_5020777861" evidence="1">
    <location>
        <begin position="23"/>
        <end position="625"/>
    </location>
</feature>
<evidence type="ECO:0000313" key="4">
    <source>
        <dbReference type="Proteomes" id="UP000295645"/>
    </source>
</evidence>